<feature type="domain" description="SRCR" evidence="5">
    <location>
        <begin position="1"/>
        <end position="37"/>
    </location>
</feature>
<keyword evidence="4" id="KW-0812">Transmembrane</keyword>
<dbReference type="OrthoDB" id="536948at2759"/>
<evidence type="ECO:0000256" key="4">
    <source>
        <dbReference type="SAM" id="Phobius"/>
    </source>
</evidence>
<evidence type="ECO:0000256" key="3">
    <source>
        <dbReference type="SAM" id="MobiDB-lite"/>
    </source>
</evidence>
<sequence>MNKVECRGNEIHLWDCPLSLNNHTDCSHKEHAGLTCADLSDVSVSTTPATTSSASLPVSPPVRSTSVSPPQTPPPVSSPVLVIVLGVVLLLLLAPLLILIQQNRVMRRALSKRRHRTMSEAVYEEIYHRQNHFTQKDKMDQEAPEEYVNTDRLNYGTTEVYDDATTMREEHGEEEPI</sequence>
<gene>
    <name evidence="7" type="primary">LOC113048057</name>
</gene>
<dbReference type="AlphaFoldDB" id="A0A6P6K0I8"/>
<dbReference type="KEGG" id="caua:113048057"/>
<dbReference type="SUPFAM" id="SSF56487">
    <property type="entry name" value="SRCR-like"/>
    <property type="match status" value="1"/>
</dbReference>
<organism evidence="6 7">
    <name type="scientific">Carassius auratus</name>
    <name type="common">Goldfish</name>
    <dbReference type="NCBI Taxonomy" id="7957"/>
    <lineage>
        <taxon>Eukaryota</taxon>
        <taxon>Metazoa</taxon>
        <taxon>Chordata</taxon>
        <taxon>Craniata</taxon>
        <taxon>Vertebrata</taxon>
        <taxon>Euteleostomi</taxon>
        <taxon>Actinopterygii</taxon>
        <taxon>Neopterygii</taxon>
        <taxon>Teleostei</taxon>
        <taxon>Ostariophysi</taxon>
        <taxon>Cypriniformes</taxon>
        <taxon>Cyprinidae</taxon>
        <taxon>Cyprininae</taxon>
        <taxon>Carassius</taxon>
    </lineage>
</organism>
<evidence type="ECO:0000256" key="1">
    <source>
        <dbReference type="ARBA" id="ARBA00023157"/>
    </source>
</evidence>
<evidence type="ECO:0000256" key="2">
    <source>
        <dbReference type="PROSITE-ProRule" id="PRU00196"/>
    </source>
</evidence>
<evidence type="ECO:0000313" key="6">
    <source>
        <dbReference type="Proteomes" id="UP000515129"/>
    </source>
</evidence>
<feature type="transmembrane region" description="Helical" evidence="4">
    <location>
        <begin position="80"/>
        <end position="100"/>
    </location>
</feature>
<reference evidence="7" key="1">
    <citation type="submission" date="2025-08" db="UniProtKB">
        <authorList>
            <consortium name="RefSeq"/>
        </authorList>
    </citation>
    <scope>IDENTIFICATION</scope>
    <source>
        <strain evidence="7">Wakin</strain>
        <tissue evidence="7">Muscle</tissue>
    </source>
</reference>
<dbReference type="InterPro" id="IPR001190">
    <property type="entry name" value="SRCR"/>
</dbReference>
<keyword evidence="4" id="KW-1133">Transmembrane helix</keyword>
<keyword evidence="4" id="KW-0472">Membrane</keyword>
<name>A0A6P6K0I8_CARAU</name>
<feature type="disulfide bond" evidence="2">
    <location>
        <begin position="6"/>
        <end position="16"/>
    </location>
</feature>
<keyword evidence="1 2" id="KW-1015">Disulfide bond</keyword>
<evidence type="ECO:0000313" key="7">
    <source>
        <dbReference type="RefSeq" id="XP_026065350.1"/>
    </source>
</evidence>
<keyword evidence="6" id="KW-1185">Reference proteome</keyword>
<feature type="region of interest" description="Disordered" evidence="3">
    <location>
        <begin position="47"/>
        <end position="75"/>
    </location>
</feature>
<dbReference type="Gene3D" id="3.10.250.10">
    <property type="entry name" value="SRCR-like domain"/>
    <property type="match status" value="1"/>
</dbReference>
<dbReference type="GO" id="GO:0016020">
    <property type="term" value="C:membrane"/>
    <property type="evidence" value="ECO:0007669"/>
    <property type="project" value="InterPro"/>
</dbReference>
<dbReference type="PROSITE" id="PS50287">
    <property type="entry name" value="SRCR_2"/>
    <property type="match status" value="1"/>
</dbReference>
<dbReference type="InterPro" id="IPR036772">
    <property type="entry name" value="SRCR-like_dom_sf"/>
</dbReference>
<dbReference type="GeneID" id="113048057"/>
<accession>A0A6P6K0I8</accession>
<dbReference type="Proteomes" id="UP000515129">
    <property type="component" value="Chromosome 29"/>
</dbReference>
<dbReference type="RefSeq" id="XP_026065350.1">
    <property type="nucleotide sequence ID" value="XM_026209565.1"/>
</dbReference>
<proteinExistence type="predicted"/>
<evidence type="ECO:0000259" key="5">
    <source>
        <dbReference type="PROSITE" id="PS50287"/>
    </source>
</evidence>
<feature type="compositionally biased region" description="Low complexity" evidence="3">
    <location>
        <begin position="47"/>
        <end position="69"/>
    </location>
</feature>
<protein>
    <submittedName>
        <fullName evidence="7">Scavenger receptor cysteine-rich type 1 protein M130-like</fullName>
    </submittedName>
</protein>
<dbReference type="Pfam" id="PF00530">
    <property type="entry name" value="SRCR"/>
    <property type="match status" value="1"/>
</dbReference>
<comment type="caution">
    <text evidence="2">Lacks conserved residue(s) required for the propagation of feature annotation.</text>
</comment>